<evidence type="ECO:0000256" key="4">
    <source>
        <dbReference type="ARBA" id="ARBA00004629"/>
    </source>
</evidence>
<dbReference type="Pfam" id="PF12348">
    <property type="entry name" value="CLASP_N"/>
    <property type="match status" value="1"/>
</dbReference>
<dbReference type="RefSeq" id="XP_042601802.1">
    <property type="nucleotide sequence ID" value="XM_042745868.1"/>
</dbReference>
<evidence type="ECO:0000256" key="13">
    <source>
        <dbReference type="ARBA" id="ARBA00023034"/>
    </source>
</evidence>
<evidence type="ECO:0000256" key="15">
    <source>
        <dbReference type="ARBA" id="ARBA00023306"/>
    </source>
</evidence>
<comment type="subcellular location">
    <subcellularLocation>
        <location evidence="4">Chromosome</location>
        <location evidence="4">Centromere</location>
        <location evidence="4">Kinetochore</location>
    </subcellularLocation>
    <subcellularLocation>
        <location evidence="2">Cytoplasm</location>
        <location evidence="2">Cytoskeleton</location>
        <location evidence="2">Microtubule organizing center</location>
        <location evidence="2">Centrosome</location>
    </subcellularLocation>
    <subcellularLocation>
        <location evidence="1">Cytoplasm</location>
        <location evidence="1">Cytoskeleton</location>
        <location evidence="1">Spindle</location>
    </subcellularLocation>
    <subcellularLocation>
        <location evidence="3">Golgi apparatus</location>
        <location evidence="3">trans-Golgi network</location>
    </subcellularLocation>
</comment>
<feature type="domain" description="TOG" evidence="19">
    <location>
        <begin position="8"/>
        <end position="233"/>
    </location>
</feature>
<feature type="domain" description="TOG" evidence="19">
    <location>
        <begin position="320"/>
        <end position="550"/>
    </location>
</feature>
<dbReference type="FunFam" id="1.25.10.10:FF:000006">
    <property type="entry name" value="CLIP-associating protein 1 isoform 2"/>
    <property type="match status" value="1"/>
</dbReference>
<dbReference type="Pfam" id="PF23271">
    <property type="entry name" value="HEAT_GCN1"/>
    <property type="match status" value="1"/>
</dbReference>
<dbReference type="GO" id="GO:0005794">
    <property type="term" value="C:Golgi apparatus"/>
    <property type="evidence" value="ECO:0007669"/>
    <property type="project" value="UniProtKB-SubCell"/>
</dbReference>
<evidence type="ECO:0000313" key="20">
    <source>
        <dbReference type="RefSeq" id="XP_042601802.1"/>
    </source>
</evidence>
<feature type="compositionally biased region" description="Polar residues" evidence="18">
    <location>
        <begin position="1229"/>
        <end position="1242"/>
    </location>
</feature>
<evidence type="ECO:0000256" key="9">
    <source>
        <dbReference type="ARBA" id="ARBA00022701"/>
    </source>
</evidence>
<dbReference type="PANTHER" id="PTHR21567">
    <property type="entry name" value="CLASP"/>
    <property type="match status" value="1"/>
</dbReference>
<feature type="compositionally biased region" description="Polar residues" evidence="18">
    <location>
        <begin position="1118"/>
        <end position="1140"/>
    </location>
</feature>
<dbReference type="GO" id="GO:0051301">
    <property type="term" value="P:cell division"/>
    <property type="evidence" value="ECO:0007669"/>
    <property type="project" value="UniProtKB-KW"/>
</dbReference>
<keyword evidence="10" id="KW-0677">Repeat</keyword>
<feature type="domain" description="TOG" evidence="19">
    <location>
        <begin position="865"/>
        <end position="1102"/>
    </location>
</feature>
<dbReference type="Proteomes" id="UP001155660">
    <property type="component" value="Chromosome B19"/>
</dbReference>
<dbReference type="SMART" id="SM01349">
    <property type="entry name" value="TOG"/>
    <property type="match status" value="4"/>
</dbReference>
<proteinExistence type="inferred from homology"/>
<dbReference type="InterPro" id="IPR057546">
    <property type="entry name" value="HEAT_GCN1"/>
</dbReference>
<protein>
    <submittedName>
        <fullName evidence="20">CLIP-associating protein 2 isoform X43</fullName>
    </submittedName>
</protein>
<dbReference type="GO" id="GO:0090307">
    <property type="term" value="P:mitotic spindle assembly"/>
    <property type="evidence" value="ECO:0007669"/>
    <property type="project" value="TreeGrafter"/>
</dbReference>
<dbReference type="GO" id="GO:0040001">
    <property type="term" value="P:establishment of mitotic spindle localization"/>
    <property type="evidence" value="ECO:0007669"/>
    <property type="project" value="TreeGrafter"/>
</dbReference>
<dbReference type="InterPro" id="IPR034085">
    <property type="entry name" value="TOG"/>
</dbReference>
<feature type="domain" description="TOG" evidence="19">
    <location>
        <begin position="1259"/>
        <end position="1494"/>
    </location>
</feature>
<evidence type="ECO:0000256" key="5">
    <source>
        <dbReference type="ARBA" id="ARBA00009549"/>
    </source>
</evidence>
<dbReference type="PANTHER" id="PTHR21567:SF30">
    <property type="entry name" value="CLIP-ASSOCIATING PROTEIN 2"/>
    <property type="match status" value="1"/>
</dbReference>
<keyword evidence="6" id="KW-0158">Chromosome</keyword>
<dbReference type="SMR" id="A0A9Q9XH97"/>
<feature type="compositionally biased region" description="Low complexity" evidence="18">
    <location>
        <begin position="671"/>
        <end position="696"/>
    </location>
</feature>
<feature type="repeat" description="HEAT" evidence="17">
    <location>
        <begin position="169"/>
        <end position="207"/>
    </location>
</feature>
<dbReference type="FunFam" id="1.25.10.10:FF:000005">
    <property type="entry name" value="CLIP-associating protein 1 isoform 2"/>
    <property type="match status" value="1"/>
</dbReference>
<feature type="compositionally biased region" description="Basic and acidic residues" evidence="18">
    <location>
        <begin position="1172"/>
        <end position="1186"/>
    </location>
</feature>
<feature type="compositionally biased region" description="Polar residues" evidence="18">
    <location>
        <begin position="1195"/>
        <end position="1221"/>
    </location>
</feature>
<dbReference type="GO" id="GO:0005813">
    <property type="term" value="C:centrosome"/>
    <property type="evidence" value="ECO:0007669"/>
    <property type="project" value="UniProtKB-SubCell"/>
</dbReference>
<evidence type="ECO:0000256" key="2">
    <source>
        <dbReference type="ARBA" id="ARBA00004300"/>
    </source>
</evidence>
<evidence type="ECO:0000256" key="8">
    <source>
        <dbReference type="ARBA" id="ARBA00022618"/>
    </source>
</evidence>
<keyword evidence="12" id="KW-0995">Kinetochore</keyword>
<dbReference type="InterPro" id="IPR048491">
    <property type="entry name" value="XMAP215_CLASP_TOG"/>
</dbReference>
<evidence type="ECO:0000256" key="11">
    <source>
        <dbReference type="ARBA" id="ARBA00022776"/>
    </source>
</evidence>
<feature type="region of interest" description="Disordered" evidence="18">
    <location>
        <begin position="546"/>
        <end position="792"/>
    </location>
</feature>
<reference evidence="20" key="1">
    <citation type="submission" date="2025-08" db="UniProtKB">
        <authorList>
            <consortium name="RefSeq"/>
        </authorList>
    </citation>
    <scope>IDENTIFICATION</scope>
    <source>
        <tissue evidence="20">Muscle</tissue>
    </source>
</reference>
<feature type="region of interest" description="Disordered" evidence="18">
    <location>
        <begin position="239"/>
        <end position="293"/>
    </location>
</feature>
<dbReference type="Pfam" id="PF02985">
    <property type="entry name" value="HEAT"/>
    <property type="match status" value="1"/>
</dbReference>
<feature type="compositionally biased region" description="Polar residues" evidence="18">
    <location>
        <begin position="717"/>
        <end position="739"/>
    </location>
</feature>
<feature type="compositionally biased region" description="Low complexity" evidence="18">
    <location>
        <begin position="273"/>
        <end position="283"/>
    </location>
</feature>
<feature type="region of interest" description="Disordered" evidence="18">
    <location>
        <begin position="1169"/>
        <end position="1261"/>
    </location>
</feature>
<feature type="compositionally biased region" description="Polar residues" evidence="18">
    <location>
        <begin position="1100"/>
        <end position="1109"/>
    </location>
</feature>
<evidence type="ECO:0000259" key="19">
    <source>
        <dbReference type="SMART" id="SM01349"/>
    </source>
</evidence>
<keyword evidence="8" id="KW-0132">Cell division</keyword>
<dbReference type="GO" id="GO:0005881">
    <property type="term" value="C:cytoplasmic microtubule"/>
    <property type="evidence" value="ECO:0007669"/>
    <property type="project" value="TreeGrafter"/>
</dbReference>
<feature type="region of interest" description="Disordered" evidence="18">
    <location>
        <begin position="1100"/>
        <end position="1145"/>
    </location>
</feature>
<keyword evidence="7" id="KW-0963">Cytoplasm</keyword>
<keyword evidence="16" id="KW-0137">Centromere</keyword>
<name>A0A9Q9XH97_CYPCA</name>
<keyword evidence="14" id="KW-0206">Cytoskeleton</keyword>
<dbReference type="GO" id="GO:0045180">
    <property type="term" value="C:basal cortex"/>
    <property type="evidence" value="ECO:0007669"/>
    <property type="project" value="TreeGrafter"/>
</dbReference>
<dbReference type="Pfam" id="PF21041">
    <property type="entry name" value="XMAP215_CLASP_TOG"/>
    <property type="match status" value="1"/>
</dbReference>
<evidence type="ECO:0000256" key="3">
    <source>
        <dbReference type="ARBA" id="ARBA00004601"/>
    </source>
</evidence>
<dbReference type="PROSITE" id="PS50077">
    <property type="entry name" value="HEAT_REPEAT"/>
    <property type="match status" value="1"/>
</dbReference>
<dbReference type="GeneID" id="109111211"/>
<feature type="compositionally biased region" description="Polar residues" evidence="18">
    <location>
        <begin position="645"/>
        <end position="660"/>
    </location>
</feature>
<evidence type="ECO:0000256" key="12">
    <source>
        <dbReference type="ARBA" id="ARBA00022838"/>
    </source>
</evidence>
<dbReference type="GO" id="GO:0000776">
    <property type="term" value="C:kinetochore"/>
    <property type="evidence" value="ECO:0007669"/>
    <property type="project" value="UniProtKB-KW"/>
</dbReference>
<dbReference type="FunFam" id="1.25.10.10:FF:000001">
    <property type="entry name" value="CLIP-associating protein 1 isoform 2"/>
    <property type="match status" value="1"/>
</dbReference>
<evidence type="ECO:0000256" key="14">
    <source>
        <dbReference type="ARBA" id="ARBA00023212"/>
    </source>
</evidence>
<dbReference type="InterPro" id="IPR000357">
    <property type="entry name" value="HEAT"/>
</dbReference>
<keyword evidence="11" id="KW-0498">Mitosis</keyword>
<evidence type="ECO:0000256" key="18">
    <source>
        <dbReference type="SAM" id="MobiDB-lite"/>
    </source>
</evidence>
<evidence type="ECO:0000256" key="6">
    <source>
        <dbReference type="ARBA" id="ARBA00022454"/>
    </source>
</evidence>
<comment type="similarity">
    <text evidence="5">Belongs to the CLASP family.</text>
</comment>
<dbReference type="GO" id="GO:0072686">
    <property type="term" value="C:mitotic spindle"/>
    <property type="evidence" value="ECO:0007669"/>
    <property type="project" value="TreeGrafter"/>
</dbReference>
<keyword evidence="15" id="KW-0131">Cell cycle</keyword>
<evidence type="ECO:0000256" key="17">
    <source>
        <dbReference type="PROSITE-ProRule" id="PRU00103"/>
    </source>
</evidence>
<feature type="compositionally biased region" description="Low complexity" evidence="18">
    <location>
        <begin position="549"/>
        <end position="569"/>
    </location>
</feature>
<dbReference type="GO" id="GO:0008017">
    <property type="term" value="F:microtubule binding"/>
    <property type="evidence" value="ECO:0007669"/>
    <property type="project" value="TreeGrafter"/>
</dbReference>
<evidence type="ECO:0000256" key="16">
    <source>
        <dbReference type="ARBA" id="ARBA00023328"/>
    </source>
</evidence>
<organism evidence="20">
    <name type="scientific">Cyprinus carpio</name>
    <name type="common">Common carp</name>
    <dbReference type="NCBI Taxonomy" id="7962"/>
    <lineage>
        <taxon>Eukaryota</taxon>
        <taxon>Metazoa</taxon>
        <taxon>Chordata</taxon>
        <taxon>Craniata</taxon>
        <taxon>Vertebrata</taxon>
        <taxon>Euteleostomi</taxon>
        <taxon>Actinopterygii</taxon>
        <taxon>Neopterygii</taxon>
        <taxon>Teleostei</taxon>
        <taxon>Ostariophysi</taxon>
        <taxon>Cypriniformes</taxon>
        <taxon>Cyprinidae</taxon>
        <taxon>Cyprininae</taxon>
        <taxon>Cyprinus</taxon>
    </lineage>
</organism>
<dbReference type="Pfam" id="PF21040">
    <property type="entry name" value="CEP104-like_TOG"/>
    <property type="match status" value="1"/>
</dbReference>
<sequence>MEENDNMDYFYKQVLQKDVTRRLQVGPDLIDYLSDPQRSWDVEQDKSRLDKTIDELTGWVNSSNYKVALLGIDIVSAFVDRMTDHFRGYIGTVVPALVDRLGDAKDQVREQAQALILKLMEQTATPMYVWERLCPGFKHKNFRSREGLCLCLVATLNAYGAQPLSLSKFVPHLCSLTGDQNLQVREAAITTLVEVYRHVGEKVRADLNKRDLPSARLQTILSRFDEVLNSGNMALSLSQDRSFDDDDSVDGSRPSSAQAAFKVPKVPKKPGDSASSSRRPSAPGAAKTGVSKEGAGAIDEEDFIKAFTDVPTVQIYSTRDLEDNLNKIREVLSDDKHDWDHRTNALKKFRSLLVAGAADYDCFYQHLRLLDGAFKLSAKDLRSQVVREACITVAQLSTLLGNKFDHGAEAIVPVLFNLIPNCAKVMATSGTAAIRIIIRHTHVPRLIPLITGNCTSKSVSVRRHCYEFLDLLLQEWQTHSLERHVAVLVDSIKKGIRDADSEARVEARKAYWGLRAHFPVEAESLYNSLEPSYQKTLQSCLKSSGSVASLPQSDRSSSSSQESLNRPLSKWSAAPGRVPAGSKSSGSPGSLQRSRSDVDVNAAAGAKVRHSGQVGGAGRVTAGLTPGSYASLDDASDKDGRLRTKQTLSKASGMGSSQVDSRGRTRSKMASQSQPGSRSGSPGRVLTSTALSTLSTGAQRVSAAPGSHRRSRIPRSQGCSRDSSPTRLSVAPSNISHIYNGSKGARGSRIPRPSVSQGCSREASRESSRDTSPVRSFTPLGSGLGMSQSSRLSSSVSAMRVLNTGSDVEEALADALLLGDMQGKKKPARRRYDAYGMYSDDDANSDASSACSERSYSSRNGSIPTYMRQTEDVAEVLNRCASANWSERKEGLMGLQALLKTQRTLSRVELKRLCEIFTRMFADPHSKVFSMFLETLVDFIAVHKEDLQDWLFVLLTQLLKKMGADLLGSVQAKVQKALDVTRESFPNDLQFTILMRFTVDQTQTPNLKVKVAILKYIETLTLQMEPQDFVNSSETRLAVSRIITWTTEPKSSDVRKAAQSVLISLFQLNTPEFTMLLAALPKTFQDGATKLLQNHLRNTGNTAQASMGSPLTRHTPRSPASWSSPLTSPTNISQNTSSPSAFDYDTENMNSEEIYSSLRGVSQAIQNLSVRSQEDMTEPPRKRDGDGGEEGGDQPTDSGRTALDNKTSLLNTMPLLSSSPRPTKEYQPVSYSDTSFTSSPFNKSLKDADQDAESFTDDSGVDQSEVVAELLKELSNHSERVEERKSALCELMRLIRETQLHVWDEHFKTILLLLLETLGDGEHVIRALALRVLKEILNRQPWRFKNYAELTIMKTLEAHKDPHKEVVRAAEEAASMLATSISPDQCIKVLCPIIQSADYPINLAAIKMLNKVIERLPKEGLLQMLPEIVPGLIQGYDDSESSVRKACVFCLVAIYAVIGEDLKPHLSQLSGSKLKLLNLYIKRAQSGSGGSDQSSDMGGQGL</sequence>
<evidence type="ECO:0000256" key="1">
    <source>
        <dbReference type="ARBA" id="ARBA00004186"/>
    </source>
</evidence>
<feature type="compositionally biased region" description="Low complexity" evidence="18">
    <location>
        <begin position="581"/>
        <end position="593"/>
    </location>
</feature>
<accession>A0A9Q9XH97</accession>
<dbReference type="InterPro" id="IPR024395">
    <property type="entry name" value="CLASP_N_dom"/>
</dbReference>
<feature type="compositionally biased region" description="Acidic residues" evidence="18">
    <location>
        <begin position="1250"/>
        <end position="1260"/>
    </location>
</feature>
<dbReference type="GO" id="GO:0005876">
    <property type="term" value="C:spindle microtubule"/>
    <property type="evidence" value="ECO:0007669"/>
    <property type="project" value="TreeGrafter"/>
</dbReference>
<dbReference type="InterPro" id="IPR021133">
    <property type="entry name" value="HEAT_type_2"/>
</dbReference>
<gene>
    <name evidence="20" type="primary">LOC109111211</name>
</gene>
<keyword evidence="13" id="KW-0333">Golgi apparatus</keyword>
<evidence type="ECO:0000256" key="7">
    <source>
        <dbReference type="ARBA" id="ARBA00022490"/>
    </source>
</evidence>
<keyword evidence="9" id="KW-0493">Microtubule</keyword>
<evidence type="ECO:0000256" key="10">
    <source>
        <dbReference type="ARBA" id="ARBA00022737"/>
    </source>
</evidence>